<organism evidence="2 3">
    <name type="scientific">Choanephora cucurbitarum</name>
    <dbReference type="NCBI Taxonomy" id="101091"/>
    <lineage>
        <taxon>Eukaryota</taxon>
        <taxon>Fungi</taxon>
        <taxon>Fungi incertae sedis</taxon>
        <taxon>Mucoromycota</taxon>
        <taxon>Mucoromycotina</taxon>
        <taxon>Mucoromycetes</taxon>
        <taxon>Mucorales</taxon>
        <taxon>Mucorineae</taxon>
        <taxon>Choanephoraceae</taxon>
        <taxon>Choanephoroideae</taxon>
        <taxon>Choanephora</taxon>
    </lineage>
</organism>
<reference evidence="2 3" key="1">
    <citation type="submission" date="2016-03" db="EMBL/GenBank/DDBJ databases">
        <title>Choanephora cucurbitarum.</title>
        <authorList>
            <person name="Min B."/>
            <person name="Park H."/>
            <person name="Park J.-H."/>
            <person name="Shin H.-D."/>
            <person name="Choi I.-G."/>
        </authorList>
    </citation>
    <scope>NUCLEOTIDE SEQUENCE [LARGE SCALE GENOMIC DNA]</scope>
    <source>
        <strain evidence="2 3">KUS-F28377</strain>
    </source>
</reference>
<proteinExistence type="predicted"/>
<comment type="caution">
    <text evidence="2">The sequence shown here is derived from an EMBL/GenBank/DDBJ whole genome shotgun (WGS) entry which is preliminary data.</text>
</comment>
<evidence type="ECO:0000313" key="2">
    <source>
        <dbReference type="EMBL" id="OBZ90030.1"/>
    </source>
</evidence>
<dbReference type="Gene3D" id="1.20.1280.140">
    <property type="match status" value="1"/>
</dbReference>
<dbReference type="Proteomes" id="UP000093000">
    <property type="component" value="Unassembled WGS sequence"/>
</dbReference>
<dbReference type="OrthoDB" id="3485059at2759"/>
<sequence length="204" mass="21826">MPSKNKMRFSTLIVIAFSALSVHAAKTATTAEKKLNVHQAVGKCTDNMRLAATELRSVRLDVDGFSSERGQEGAALIGEKIENLEKVIGKVARSCCAAGGSKKQAVLANEHIDAILQSLSTLTPEVIATLSSITGKQAQLDQLPMLKPLLAADVQKLYHNIDKLNVCILQSAPSIRHAMASQLTSQMNGGFLNVMAAFSPQLMI</sequence>
<evidence type="ECO:0000256" key="1">
    <source>
        <dbReference type="SAM" id="SignalP"/>
    </source>
</evidence>
<dbReference type="EMBL" id="LUGH01000067">
    <property type="protein sequence ID" value="OBZ90030.1"/>
    <property type="molecule type" value="Genomic_DNA"/>
</dbReference>
<keyword evidence="1" id="KW-0732">Signal</keyword>
<accession>A0A1C7NM06</accession>
<gene>
    <name evidence="2" type="ORF">A0J61_01917</name>
</gene>
<evidence type="ECO:0008006" key="4">
    <source>
        <dbReference type="Google" id="ProtNLM"/>
    </source>
</evidence>
<evidence type="ECO:0000313" key="3">
    <source>
        <dbReference type="Proteomes" id="UP000093000"/>
    </source>
</evidence>
<feature type="chain" id="PRO_5008889780" description="Secreted protein" evidence="1">
    <location>
        <begin position="25"/>
        <end position="204"/>
    </location>
</feature>
<protein>
    <recommendedName>
        <fullName evidence="4">Secreted protein</fullName>
    </recommendedName>
</protein>
<name>A0A1C7NM06_9FUNG</name>
<keyword evidence="3" id="KW-1185">Reference proteome</keyword>
<dbReference type="InParanoid" id="A0A1C7NM06"/>
<feature type="signal peptide" evidence="1">
    <location>
        <begin position="1"/>
        <end position="24"/>
    </location>
</feature>
<dbReference type="AlphaFoldDB" id="A0A1C7NM06"/>